<protein>
    <submittedName>
        <fullName evidence="2">Uncharacterized protein</fullName>
    </submittedName>
</protein>
<accession>Q4GYN1</accession>
<dbReference type="RefSeq" id="XP_001219040.1">
    <property type="nucleotide sequence ID" value="XM_001219039.1"/>
</dbReference>
<keyword evidence="1" id="KW-0812">Transmembrane</keyword>
<evidence type="ECO:0000256" key="1">
    <source>
        <dbReference type="SAM" id="Phobius"/>
    </source>
</evidence>
<dbReference type="EMBL" id="AL929603">
    <property type="protein sequence ID" value="CAJ16553.1"/>
    <property type="molecule type" value="Genomic_DNA"/>
</dbReference>
<organism evidence="2 3">
    <name type="scientific">Trypanosoma brucei brucei (strain 927/4 GUTat10.1)</name>
    <dbReference type="NCBI Taxonomy" id="185431"/>
    <lineage>
        <taxon>Eukaryota</taxon>
        <taxon>Discoba</taxon>
        <taxon>Euglenozoa</taxon>
        <taxon>Kinetoplastea</taxon>
        <taxon>Metakinetoplastina</taxon>
        <taxon>Trypanosomatida</taxon>
        <taxon>Trypanosomatidae</taxon>
        <taxon>Trypanosoma</taxon>
    </lineage>
</organism>
<gene>
    <name evidence="2" type="ORF">TB927.1.3420</name>
</gene>
<sequence length="60" mass="7016">MCLCVCVKLLWWKSLYLSNKNYNIVSVCFIINIINVINIINLFPSITCSGYEGVNYQYHH</sequence>
<dbReference type="AlphaFoldDB" id="Q4GYN1"/>
<keyword evidence="3" id="KW-1185">Reference proteome</keyword>
<feature type="transmembrane region" description="Helical" evidence="1">
    <location>
        <begin position="22"/>
        <end position="43"/>
    </location>
</feature>
<dbReference type="KEGG" id="tbr:TB927.1.3420"/>
<proteinExistence type="predicted"/>
<dbReference type="GeneID" id="4357411"/>
<dbReference type="PaxDb" id="5691-CAJ16553"/>
<keyword evidence="1" id="KW-1133">Transmembrane helix</keyword>
<reference evidence="3" key="2">
    <citation type="journal article" date="2005" name="Science">
        <title>The genome of the African trypanosome Trypanosoma brucei.</title>
        <authorList>
            <person name="Berriman M."/>
            <person name="Ghedin E."/>
            <person name="Hertz-Fowler C."/>
            <person name="Blandin G."/>
            <person name="Renauld H."/>
            <person name="Bartholomeu D.C."/>
            <person name="Lennard N.J."/>
            <person name="Caler E."/>
            <person name="Hamlin N.E."/>
            <person name="Haas B."/>
            <person name="Bohme U."/>
            <person name="Hannick L."/>
            <person name="Aslett M.A."/>
            <person name="Shallom J."/>
            <person name="Marcello L."/>
            <person name="Hou L."/>
            <person name="Wickstead B."/>
            <person name="Alsmark U.C."/>
            <person name="Arrowsmith C."/>
            <person name="Atkin R.J."/>
            <person name="Barron A.J."/>
            <person name="Bringaud F."/>
            <person name="Brooks K."/>
            <person name="Carrington M."/>
            <person name="Cherevach I."/>
            <person name="Chillingworth T.J."/>
            <person name="Churcher C."/>
            <person name="Clark L.N."/>
            <person name="Corton C.H."/>
            <person name="Cronin A."/>
            <person name="Davies R.M."/>
            <person name="Doggett J."/>
            <person name="Djikeng A."/>
            <person name="Feldblyum T."/>
            <person name="Field M.C."/>
            <person name="Fraser A."/>
            <person name="Goodhead I."/>
            <person name="Hance Z."/>
            <person name="Harper D."/>
            <person name="Harris B.R."/>
            <person name="Hauser H."/>
            <person name="Hostetler J."/>
            <person name="Ivens A."/>
            <person name="Jagels K."/>
            <person name="Johnson D."/>
            <person name="Johnson J."/>
            <person name="Jones K."/>
            <person name="Kerhornou A.X."/>
            <person name="Koo H."/>
            <person name="Larke N."/>
            <person name="Landfear S."/>
            <person name="Larkin C."/>
            <person name="Leech V."/>
            <person name="Line A."/>
            <person name="Lord A."/>
            <person name="Macleod A."/>
            <person name="Mooney P.J."/>
            <person name="Moule S."/>
            <person name="Martin D.M."/>
            <person name="Morgan G.W."/>
            <person name="Mungall K."/>
            <person name="Norbertczak H."/>
            <person name="Ormond D."/>
            <person name="Pai G."/>
            <person name="Peacock C.S."/>
            <person name="Peterson J."/>
            <person name="Quail M.A."/>
            <person name="Rabbinowitsch E."/>
            <person name="Rajandream M.A."/>
            <person name="Reitter C."/>
            <person name="Salzberg S.L."/>
            <person name="Sanders M."/>
            <person name="Schobel S."/>
            <person name="Sharp S."/>
            <person name="Simmonds M."/>
            <person name="Simpson A.J."/>
            <person name="Tallon L."/>
            <person name="Turner C.M."/>
            <person name="Tait A."/>
            <person name="Tivey A.R."/>
            <person name="Van Aken S."/>
            <person name="Walker D."/>
            <person name="Wanless D."/>
            <person name="Wang S."/>
            <person name="White B."/>
            <person name="White O."/>
            <person name="Whitehead S."/>
            <person name="Woodward J."/>
            <person name="Wortman J."/>
            <person name="Adams M.D."/>
            <person name="Embley T.M."/>
            <person name="Gull K."/>
            <person name="Ullu E."/>
            <person name="Barry J.D."/>
            <person name="Fairlamb A.H."/>
            <person name="Opperdoes F."/>
            <person name="Barrell B.G."/>
            <person name="Donelson J.E."/>
            <person name="Hall N."/>
            <person name="Fraser C.M."/>
            <person name="Melville S.E."/>
            <person name="El-Sayed N.M."/>
        </authorList>
    </citation>
    <scope>NUCLEOTIDE SEQUENCE [LARGE SCALE GENOMIC DNA]</scope>
    <source>
        <strain evidence="3">927/4 GUTat10.1</strain>
    </source>
</reference>
<evidence type="ECO:0000313" key="3">
    <source>
        <dbReference type="Proteomes" id="UP000008524"/>
    </source>
</evidence>
<name>Q4GYN1_TRYB2</name>
<evidence type="ECO:0000313" key="2">
    <source>
        <dbReference type="EMBL" id="CAJ16553.1"/>
    </source>
</evidence>
<dbReference type="InParanoid" id="Q4GYN1"/>
<reference evidence="2 3" key="1">
    <citation type="journal article" date="2003" name="Nucleic Acids Res.">
        <title>The DNA sequence of chromosome I of an African trypanosome: gene content, chromosome organisation, recombination and polymorphism.</title>
        <authorList>
            <person name="Hall N."/>
            <person name="Berriman M."/>
            <person name="Lennard N.J."/>
            <person name="Harris B.R."/>
            <person name="Hertz-Fowler C."/>
            <person name="Bart-Delabesse E.N."/>
            <person name="Gerrare C.S."/>
            <person name="Atkin R.J."/>
            <person name="Barron A.J."/>
            <person name="Bowman S."/>
            <person name="Bray-Allen S.P."/>
            <person name="Bringaud F."/>
            <person name="Clark L.N."/>
            <person name="Corton C.H."/>
            <person name="Cronin A."/>
            <person name="Davies R."/>
            <person name="Doggett J."/>
            <person name="Fraser A."/>
            <person name="Gruter E."/>
            <person name="Hall S."/>
            <person name="Harper A.D."/>
            <person name="Kay M.P."/>
            <person name="Leech V."/>
            <person name="Mayes R."/>
            <person name="Price C."/>
            <person name="Quail M.A."/>
            <person name="Rabbinowitch E."/>
            <person name="Reitter C."/>
            <person name="Rutherford K."/>
            <person name="Sasse J."/>
            <person name="Sharp S."/>
            <person name="Shownkeen R."/>
            <person name="Macleod A."/>
            <person name="Taylor S."/>
            <person name="Tweedie A."/>
            <person name="Turner C.M.R."/>
            <person name="Tait A."/>
            <person name="Gull K."/>
            <person name="Barrell B."/>
            <person name="Melville S.E."/>
        </authorList>
    </citation>
    <scope>NUCLEOTIDE SEQUENCE [LARGE SCALE GENOMIC DNA]</scope>
    <source>
        <strain evidence="2 3">927/4 GUTat10.1</strain>
    </source>
</reference>
<keyword evidence="1" id="KW-0472">Membrane</keyword>
<dbReference type="Proteomes" id="UP000008524">
    <property type="component" value="Chromosome 1"/>
</dbReference>